<evidence type="ECO:0000256" key="1">
    <source>
        <dbReference type="SAM" id="MobiDB-lite"/>
    </source>
</evidence>
<gene>
    <name evidence="2" type="ORF">LTR09_011601</name>
</gene>
<dbReference type="AlphaFoldDB" id="A0AAJ0D659"/>
<feature type="region of interest" description="Disordered" evidence="1">
    <location>
        <begin position="132"/>
        <end position="151"/>
    </location>
</feature>
<organism evidence="2 3">
    <name type="scientific">Extremus antarcticus</name>
    <dbReference type="NCBI Taxonomy" id="702011"/>
    <lineage>
        <taxon>Eukaryota</taxon>
        <taxon>Fungi</taxon>
        <taxon>Dikarya</taxon>
        <taxon>Ascomycota</taxon>
        <taxon>Pezizomycotina</taxon>
        <taxon>Dothideomycetes</taxon>
        <taxon>Dothideomycetidae</taxon>
        <taxon>Mycosphaerellales</taxon>
        <taxon>Extremaceae</taxon>
        <taxon>Extremus</taxon>
    </lineage>
</organism>
<sequence>MAQLRHKAVHRIRVTVNRVRQYLLDAERLMTLLQDEAASKQLALLRQNAELATENMKTNKDLLETRAAKQVRQYADRIIELERLQHAAVQEMLKEDRACQISAVALLERAIGQHSQHALEIYYGNDGKVSEGPFDAESSSDAGEDLVGDFGRNDPAIDQGAMCREEWMEGDEVTLEVSEELEAFAPFVSIHHEQISVGLQTRRDIPSSAGGAEAELCEIIQARFEECTSSRCCVG</sequence>
<evidence type="ECO:0000313" key="3">
    <source>
        <dbReference type="Proteomes" id="UP001271007"/>
    </source>
</evidence>
<accession>A0AAJ0D659</accession>
<reference evidence="2" key="1">
    <citation type="submission" date="2023-04" db="EMBL/GenBank/DDBJ databases">
        <title>Black Yeasts Isolated from many extreme environments.</title>
        <authorList>
            <person name="Coleine C."/>
            <person name="Stajich J.E."/>
            <person name="Selbmann L."/>
        </authorList>
    </citation>
    <scope>NUCLEOTIDE SEQUENCE</scope>
    <source>
        <strain evidence="2">CCFEE 5312</strain>
    </source>
</reference>
<dbReference type="Proteomes" id="UP001271007">
    <property type="component" value="Unassembled WGS sequence"/>
</dbReference>
<comment type="caution">
    <text evidence="2">The sequence shown here is derived from an EMBL/GenBank/DDBJ whole genome shotgun (WGS) entry which is preliminary data.</text>
</comment>
<name>A0AAJ0D659_9PEZI</name>
<dbReference type="EMBL" id="JAWDJX010000073">
    <property type="protein sequence ID" value="KAK3046961.1"/>
    <property type="molecule type" value="Genomic_DNA"/>
</dbReference>
<proteinExistence type="predicted"/>
<protein>
    <submittedName>
        <fullName evidence="2">Uncharacterized protein</fullName>
    </submittedName>
</protein>
<evidence type="ECO:0000313" key="2">
    <source>
        <dbReference type="EMBL" id="KAK3046961.1"/>
    </source>
</evidence>
<keyword evidence="3" id="KW-1185">Reference proteome</keyword>